<dbReference type="GO" id="GO:0005829">
    <property type="term" value="C:cytosol"/>
    <property type="evidence" value="ECO:0007669"/>
    <property type="project" value="TreeGrafter"/>
</dbReference>
<dbReference type="PANTHER" id="PTHR43198">
    <property type="entry name" value="BIFUNCTIONAL TH2 PROTEIN"/>
    <property type="match status" value="1"/>
</dbReference>
<accession>A0A0Q0RHZ1</accession>
<proteinExistence type="predicted"/>
<gene>
    <name evidence="2" type="ORF">AOG55_08420</name>
</gene>
<dbReference type="InterPro" id="IPR050967">
    <property type="entry name" value="Thiamine_Salvage_TenA"/>
</dbReference>
<dbReference type="RefSeq" id="WP_048101529.1">
    <property type="nucleotide sequence ID" value="NZ_LKBH01000196.1"/>
</dbReference>
<sequence>MNIIEYIKTDEIKGIIKNIMNAKFVLEMQDGSLSDDKFKYYLIQDDIYLKYYKEAGTKIKNNTKNNGIIELYDAIGSDEPVFHLQMLDKFGIKKENITEDLINYTTYSYINHLIRWSEDSDYNGMLSMLPCQWSYEYIAENSNVKSDKYSFWFDFYKSDGYIKITAKYFDILKDLELTGMQKNIFKFGLLYELNYWICSYNGI</sequence>
<dbReference type="GeneID" id="84222457"/>
<reference evidence="2 3" key="1">
    <citation type="submission" date="2015-09" db="EMBL/GenBank/DDBJ databases">
        <title>Heavy metals and arsenic resistance mechanisms in polyextremophilic archaea of the family Ferroplasmaceae.</title>
        <authorList>
            <person name="Bulaev A.G."/>
            <person name="Kanygina A.V."/>
        </authorList>
    </citation>
    <scope>NUCLEOTIDE SEQUENCE [LARGE SCALE GENOMIC DNA]</scope>
    <source>
        <strain evidence="2 3">BH2</strain>
    </source>
</reference>
<feature type="domain" description="Thiaminase-2/PQQC" evidence="1">
    <location>
        <begin position="11"/>
        <end position="196"/>
    </location>
</feature>
<dbReference type="InParanoid" id="A0A0Q0RHZ1"/>
<dbReference type="FunCoup" id="A0A0Q0RHZ1">
    <property type="interactions" value="67"/>
</dbReference>
<keyword evidence="3" id="KW-1185">Reference proteome</keyword>
<dbReference type="AlphaFoldDB" id="A0A0Q0RHZ1"/>
<evidence type="ECO:0000313" key="2">
    <source>
        <dbReference type="EMBL" id="KQB34944.1"/>
    </source>
</evidence>
<dbReference type="SUPFAM" id="SSF48613">
    <property type="entry name" value="Heme oxygenase-like"/>
    <property type="match status" value="1"/>
</dbReference>
<dbReference type="PANTHER" id="PTHR43198:SF2">
    <property type="entry name" value="SI:CH1073-67J19.1-RELATED"/>
    <property type="match status" value="1"/>
</dbReference>
<dbReference type="Gene3D" id="1.20.910.10">
    <property type="entry name" value="Heme oxygenase-like"/>
    <property type="match status" value="1"/>
</dbReference>
<dbReference type="CDD" id="cd16099">
    <property type="entry name" value="TenA_PqqC-like"/>
    <property type="match status" value="1"/>
</dbReference>
<comment type="caution">
    <text evidence="2">The sequence shown here is derived from an EMBL/GenBank/DDBJ whole genome shotgun (WGS) entry which is preliminary data.</text>
</comment>
<dbReference type="EMBL" id="LKBH01000196">
    <property type="protein sequence ID" value="KQB34944.1"/>
    <property type="molecule type" value="Genomic_DNA"/>
</dbReference>
<name>A0A0Q0RHZ1_9ARCH</name>
<dbReference type="Pfam" id="PF03070">
    <property type="entry name" value="TENA_THI-4"/>
    <property type="match status" value="1"/>
</dbReference>
<protein>
    <submittedName>
        <fullName evidence="2">Transcriptional regulator</fullName>
    </submittedName>
</protein>
<dbReference type="InterPro" id="IPR004305">
    <property type="entry name" value="Thiaminase-2/PQQC"/>
</dbReference>
<dbReference type="Proteomes" id="UP000050301">
    <property type="component" value="Unassembled WGS sequence"/>
</dbReference>
<dbReference type="InterPro" id="IPR016084">
    <property type="entry name" value="Haem_Oase-like_multi-hlx"/>
</dbReference>
<organism evidence="2 3">
    <name type="scientific">Acidiplasma cupricumulans</name>
    <dbReference type="NCBI Taxonomy" id="312540"/>
    <lineage>
        <taxon>Archaea</taxon>
        <taxon>Methanobacteriati</taxon>
        <taxon>Thermoplasmatota</taxon>
        <taxon>Thermoplasmata</taxon>
        <taxon>Thermoplasmatales</taxon>
        <taxon>Ferroplasmaceae</taxon>
        <taxon>Acidiplasma</taxon>
    </lineage>
</organism>
<evidence type="ECO:0000259" key="1">
    <source>
        <dbReference type="Pfam" id="PF03070"/>
    </source>
</evidence>
<evidence type="ECO:0000313" key="3">
    <source>
        <dbReference type="Proteomes" id="UP000050301"/>
    </source>
</evidence>